<dbReference type="AlphaFoldDB" id="A0AA37ICF7"/>
<accession>A0AA37ICF7</accession>
<reference evidence="1" key="1">
    <citation type="submission" date="2022-09" db="EMBL/GenBank/DDBJ databases">
        <title>Isolation and characterization of 3-chlorobenzoate degrading bacteria from soils in Shizuoka.</title>
        <authorList>
            <person name="Ifat A."/>
            <person name="Ogawa N."/>
            <person name="Kimbara K."/>
            <person name="Moriuchi R."/>
            <person name="Dohra H."/>
            <person name="Shintani M."/>
        </authorList>
    </citation>
    <scope>NUCLEOTIDE SEQUENCE</scope>
    <source>
        <strain evidence="1">19CS4-2</strain>
    </source>
</reference>
<dbReference type="EMBL" id="BPUS01000010">
    <property type="protein sequence ID" value="GJH27381.1"/>
    <property type="molecule type" value="Genomic_DNA"/>
</dbReference>
<sequence>MVQKVPAAQQMLQTPAPIQHRKRRIRLVQNRFDRESNVGDVSVDHPKLERANDVVITGVHSLLST</sequence>
<dbReference type="RefSeq" id="WP_238214059.1">
    <property type="nucleotide sequence ID" value="NZ_BPUS01000010.1"/>
</dbReference>
<comment type="caution">
    <text evidence="1">The sequence shown here is derived from an EMBL/GenBank/DDBJ whole genome shotgun (WGS) entry which is preliminary data.</text>
</comment>
<organism evidence="1 2">
    <name type="scientific">Caballeronia novacaledonica</name>
    <dbReference type="NCBI Taxonomy" id="1544861"/>
    <lineage>
        <taxon>Bacteria</taxon>
        <taxon>Pseudomonadati</taxon>
        <taxon>Pseudomonadota</taxon>
        <taxon>Betaproteobacteria</taxon>
        <taxon>Burkholderiales</taxon>
        <taxon>Burkholderiaceae</taxon>
        <taxon>Caballeronia</taxon>
    </lineage>
</organism>
<evidence type="ECO:0000313" key="2">
    <source>
        <dbReference type="Proteomes" id="UP001055111"/>
    </source>
</evidence>
<name>A0AA37ICF7_9BURK</name>
<proteinExistence type="predicted"/>
<protein>
    <submittedName>
        <fullName evidence="1">Uncharacterized protein</fullName>
    </submittedName>
</protein>
<evidence type="ECO:0000313" key="1">
    <source>
        <dbReference type="EMBL" id="GJH27381.1"/>
    </source>
</evidence>
<gene>
    <name evidence="1" type="ORF">CBA19CS42_22715</name>
</gene>
<dbReference type="Proteomes" id="UP001055111">
    <property type="component" value="Unassembled WGS sequence"/>
</dbReference>